<dbReference type="FunFam" id="3.40.50.2000:FF:000100">
    <property type="entry name" value="Glycosyltransferase family 1 protein"/>
    <property type="match status" value="1"/>
</dbReference>
<gene>
    <name evidence="4" type="ORF">B9Z65_3498</name>
</gene>
<dbReference type="PANTHER" id="PTHR48050">
    <property type="entry name" value="STEROL 3-BETA-GLUCOSYLTRANSFERASE"/>
    <property type="match status" value="1"/>
</dbReference>
<feature type="domain" description="Erythromycin biosynthesis protein CIII-like C-terminal" evidence="3">
    <location>
        <begin position="390"/>
        <end position="482"/>
    </location>
</feature>
<dbReference type="STRING" id="40998.A0A2P8AFE0"/>
<dbReference type="Pfam" id="PF03033">
    <property type="entry name" value="Glyco_transf_28"/>
    <property type="match status" value="1"/>
</dbReference>
<dbReference type="InterPro" id="IPR050426">
    <property type="entry name" value="Glycosyltransferase_28"/>
</dbReference>
<proteinExistence type="predicted"/>
<protein>
    <submittedName>
        <fullName evidence="4">Sterol 3-beta-glucosyltransferase</fullName>
    </submittedName>
</protein>
<dbReference type="InterPro" id="IPR002213">
    <property type="entry name" value="UDP_glucos_trans"/>
</dbReference>
<dbReference type="OrthoDB" id="5835829at2759"/>
<evidence type="ECO:0000256" key="1">
    <source>
        <dbReference type="ARBA" id="ARBA00022679"/>
    </source>
</evidence>
<dbReference type="CDD" id="cd03784">
    <property type="entry name" value="GT1_Gtf-like"/>
    <property type="match status" value="1"/>
</dbReference>
<evidence type="ECO:0000313" key="5">
    <source>
        <dbReference type="Proteomes" id="UP000243723"/>
    </source>
</evidence>
<dbReference type="SUPFAM" id="SSF53756">
    <property type="entry name" value="UDP-Glycosyltransferase/glycogen phosphorylase"/>
    <property type="match status" value="1"/>
</dbReference>
<keyword evidence="1 4" id="KW-0808">Transferase</keyword>
<dbReference type="Proteomes" id="UP000243723">
    <property type="component" value="Unassembled WGS sequence"/>
</dbReference>
<dbReference type="Pfam" id="PF06722">
    <property type="entry name" value="EryCIII-like_C"/>
    <property type="match status" value="1"/>
</dbReference>
<feature type="domain" description="Glycosyltransferase family 28 N-terminal" evidence="2">
    <location>
        <begin position="77"/>
        <end position="224"/>
    </location>
</feature>
<comment type="caution">
    <text evidence="4">The sequence shown here is derived from an EMBL/GenBank/DDBJ whole genome shotgun (WGS) entry which is preliminary data.</text>
</comment>
<reference evidence="4 5" key="1">
    <citation type="submission" date="2017-05" db="EMBL/GenBank/DDBJ databases">
        <title>Draft genome sequence of Elsinoe australis.</title>
        <authorList>
            <person name="Cheng Q."/>
        </authorList>
    </citation>
    <scope>NUCLEOTIDE SEQUENCE [LARGE SCALE GENOMIC DNA]</scope>
    <source>
        <strain evidence="4 5">NL1</strain>
    </source>
</reference>
<dbReference type="InterPro" id="IPR004276">
    <property type="entry name" value="GlycoTrans_28_N"/>
</dbReference>
<dbReference type="EMBL" id="NHZQ01000010">
    <property type="protein sequence ID" value="PSK59174.1"/>
    <property type="molecule type" value="Genomic_DNA"/>
</dbReference>
<dbReference type="AlphaFoldDB" id="A0A2P8AFE0"/>
<dbReference type="GO" id="GO:0016906">
    <property type="term" value="F:sterol 3-beta-glucosyltransferase activity"/>
    <property type="evidence" value="ECO:0007669"/>
    <property type="project" value="UniProtKB-ARBA"/>
</dbReference>
<dbReference type="GO" id="GO:0005975">
    <property type="term" value="P:carbohydrate metabolic process"/>
    <property type="evidence" value="ECO:0007669"/>
    <property type="project" value="InterPro"/>
</dbReference>
<dbReference type="Gene3D" id="3.40.50.2000">
    <property type="entry name" value="Glycogen Phosphorylase B"/>
    <property type="match status" value="2"/>
</dbReference>
<sequence>MDNLAHDLPPPYEVHQRDYHHILDHATDITSDGRIDLDIDNELGQRLSRYILTRNESYVGTPSRHRRTGNWNVRLNIVIQVVGSRGDVQPFIALANELQKHGHRVRLATHDLFAGLVTKSGIEFFAVGGDPAELMAYMVKNPGLLPQMETLRGGEIQRKRSMLAAMLRGFWRSCIEPAIGGAPFVADAIIANPPSFAHVHCAQALGVPLHLMFTMPWSTTKAFPHPLANISKAPTTSAGLANYVSYGIVEYLTWQGLGDLINTWRREMLDLEPVPPTEGPGLAETLQVPFTYCWSPALVPKPEDWGTHIDVCGFFFRDAPSYTPPPDLAAFLTAGPPPVYIGFGSIVVDDPDRLISIILKAVQRSGVRAIVSRGWSNFGGDATDDVFFLGDCPHEWLFEHVAAVVHHGGAGTTACGLLNSKPTFIVPFFGDQPFWGKMVAAAGAGPQPIPHKNLNSANLTEGLLFCLTPDAASAAEKISATMAKESGVKRAVDLFHANLPSEDSRCEILPDKPATWLIKRNKKTVRLSTMAVGILLQAGTIDRSHIKLYQTSRITIETRRWDPITAISSTSLATLTNMAASATGIVLKPLEEYHRGQANPSLDLASPLSNSRTPSILARSCSQAHSTTAPTAITSHTTSSDLASSNVSLAPSSQTAASTPSVPALVLASGKSASKILGNLFKGVLLDIPLAATEGMRAVPRLYGTEVVHQDAITDWKSGFAVASRAFGQGMYGAATDIFVETYRGKKEEGAVGVAKGLGKGVVSLAMKTGSAGLGLVAYPSTGVYRSVRARVKDGTRRRIEEMRLEEGRWLIEKKGSEEDVVEMFLSL</sequence>
<evidence type="ECO:0000259" key="3">
    <source>
        <dbReference type="Pfam" id="PF06722"/>
    </source>
</evidence>
<keyword evidence="5" id="KW-1185">Reference proteome</keyword>
<organism evidence="4 5">
    <name type="scientific">Elsinoe australis</name>
    <dbReference type="NCBI Taxonomy" id="40998"/>
    <lineage>
        <taxon>Eukaryota</taxon>
        <taxon>Fungi</taxon>
        <taxon>Dikarya</taxon>
        <taxon>Ascomycota</taxon>
        <taxon>Pezizomycotina</taxon>
        <taxon>Dothideomycetes</taxon>
        <taxon>Dothideomycetidae</taxon>
        <taxon>Myriangiales</taxon>
        <taxon>Elsinoaceae</taxon>
        <taxon>Elsinoe</taxon>
    </lineage>
</organism>
<accession>A0A2P8AFE0</accession>
<dbReference type="InterPro" id="IPR010610">
    <property type="entry name" value="EryCIII-like_C"/>
</dbReference>
<dbReference type="PANTHER" id="PTHR48050:SF27">
    <property type="entry name" value="GLUCOSYLTRANSFERASE, PUTATIVE (AFU_ORTHOLOGUE AFUA_7G04880)-RELATED"/>
    <property type="match status" value="1"/>
</dbReference>
<name>A0A2P8AFE0_9PEZI</name>
<evidence type="ECO:0000313" key="4">
    <source>
        <dbReference type="EMBL" id="PSK59174.1"/>
    </source>
</evidence>
<dbReference type="FunFam" id="3.40.50.2000:FF:000009">
    <property type="entry name" value="Sterol 3-beta-glucosyltransferase UGT80A2"/>
    <property type="match status" value="1"/>
</dbReference>
<evidence type="ECO:0000259" key="2">
    <source>
        <dbReference type="Pfam" id="PF03033"/>
    </source>
</evidence>